<reference evidence="1 2" key="1">
    <citation type="submission" date="2024-11" db="EMBL/GenBank/DDBJ databases">
        <title>Adaptive evolution of stress response genes in parasites aligns with host niche diversity.</title>
        <authorList>
            <person name="Hahn C."/>
            <person name="Resl P."/>
        </authorList>
    </citation>
    <scope>NUCLEOTIDE SEQUENCE [LARGE SCALE GENOMIC DNA]</scope>
    <source>
        <strain evidence="1">EGGRZ-B1_66</strain>
        <tissue evidence="1">Body</tissue>
    </source>
</reference>
<dbReference type="AlphaFoldDB" id="A0ABD2PRB7"/>
<comment type="caution">
    <text evidence="1">The sequence shown here is derived from an EMBL/GenBank/DDBJ whole genome shotgun (WGS) entry which is preliminary data.</text>
</comment>
<protein>
    <submittedName>
        <fullName evidence="1">Uncharacterized protein</fullName>
    </submittedName>
</protein>
<proteinExistence type="predicted"/>
<gene>
    <name evidence="1" type="ORF">Ciccas_012217</name>
</gene>
<sequence length="112" mass="12514">MQHGIFKLMRTAPPQIYSVLAQKIQQSDLCWGNIKEAVGQVTEFGWPQPVQVLAVEATQPGPSNQVPPSRSVCIDYLRLKHLDVTLQNRGSNDNGIRLIARLLSFTVFGMPR</sequence>
<organism evidence="1 2">
    <name type="scientific">Cichlidogyrus casuarinus</name>
    <dbReference type="NCBI Taxonomy" id="1844966"/>
    <lineage>
        <taxon>Eukaryota</taxon>
        <taxon>Metazoa</taxon>
        <taxon>Spiralia</taxon>
        <taxon>Lophotrochozoa</taxon>
        <taxon>Platyhelminthes</taxon>
        <taxon>Monogenea</taxon>
        <taxon>Monopisthocotylea</taxon>
        <taxon>Dactylogyridea</taxon>
        <taxon>Ancyrocephalidae</taxon>
        <taxon>Cichlidogyrus</taxon>
    </lineage>
</organism>
<evidence type="ECO:0000313" key="2">
    <source>
        <dbReference type="Proteomes" id="UP001626550"/>
    </source>
</evidence>
<keyword evidence="2" id="KW-1185">Reference proteome</keyword>
<accession>A0ABD2PRB7</accession>
<dbReference type="EMBL" id="JBJKFK010004138">
    <property type="protein sequence ID" value="KAL3309237.1"/>
    <property type="molecule type" value="Genomic_DNA"/>
</dbReference>
<name>A0ABD2PRB7_9PLAT</name>
<dbReference type="Proteomes" id="UP001626550">
    <property type="component" value="Unassembled WGS sequence"/>
</dbReference>
<evidence type="ECO:0000313" key="1">
    <source>
        <dbReference type="EMBL" id="KAL3309237.1"/>
    </source>
</evidence>